<organism evidence="1">
    <name type="scientific">Lepeophtheirus salmonis</name>
    <name type="common">Salmon louse</name>
    <name type="synonym">Caligus salmonis</name>
    <dbReference type="NCBI Taxonomy" id="72036"/>
    <lineage>
        <taxon>Eukaryota</taxon>
        <taxon>Metazoa</taxon>
        <taxon>Ecdysozoa</taxon>
        <taxon>Arthropoda</taxon>
        <taxon>Crustacea</taxon>
        <taxon>Multicrustacea</taxon>
        <taxon>Hexanauplia</taxon>
        <taxon>Copepoda</taxon>
        <taxon>Siphonostomatoida</taxon>
        <taxon>Caligidae</taxon>
        <taxon>Lepeophtheirus</taxon>
    </lineage>
</organism>
<feature type="non-terminal residue" evidence="1">
    <location>
        <position position="1"/>
    </location>
</feature>
<sequence length="166" mass="18728">NPSMKKVHRYTVGKPIPKAGGRSLRRIERQLLSQRQRELILQRCQQLLNNLKHNNRVIFFSDEKGFTVDPVHNKQNDQGVCFGTADNSIRTFTKTKRPASCDDVGVYGINWRKHDSNLAFCCIPVTCGRLLDGVEQKCVPIDRQDHGEVQQGHVLISAGRGSGPYC</sequence>
<evidence type="ECO:0000313" key="1">
    <source>
        <dbReference type="EMBL" id="CDW25490.1"/>
    </source>
</evidence>
<name>A0A0K2TI60_LEPSM</name>
<protein>
    <submittedName>
        <fullName evidence="1">Putative LOC100197594 [Hydra vulgaris]</fullName>
    </submittedName>
</protein>
<accession>A0A0K2TI60</accession>
<reference evidence="1" key="1">
    <citation type="submission" date="2014-05" db="EMBL/GenBank/DDBJ databases">
        <authorList>
            <person name="Chronopoulou M."/>
        </authorList>
    </citation>
    <scope>NUCLEOTIDE SEQUENCE</scope>
    <source>
        <tissue evidence="1">Whole organism</tissue>
    </source>
</reference>
<proteinExistence type="predicted"/>
<dbReference type="EMBL" id="HACA01008129">
    <property type="protein sequence ID" value="CDW25490.1"/>
    <property type="molecule type" value="Transcribed_RNA"/>
</dbReference>
<dbReference type="AlphaFoldDB" id="A0A0K2TI60"/>
<dbReference type="OrthoDB" id="6368480at2759"/>